<evidence type="ECO:0000256" key="5">
    <source>
        <dbReference type="SAM" id="MobiDB-lite"/>
    </source>
</evidence>
<feature type="compositionally biased region" description="Pro residues" evidence="5">
    <location>
        <begin position="867"/>
        <end position="884"/>
    </location>
</feature>
<keyword evidence="3 6" id="KW-1133">Transmembrane helix</keyword>
<evidence type="ECO:0000256" key="3">
    <source>
        <dbReference type="ARBA" id="ARBA00022989"/>
    </source>
</evidence>
<feature type="transmembrane region" description="Helical" evidence="6">
    <location>
        <begin position="7"/>
        <end position="33"/>
    </location>
</feature>
<keyword evidence="1" id="KW-1003">Cell membrane</keyword>
<feature type="transmembrane region" description="Helical" evidence="6">
    <location>
        <begin position="210"/>
        <end position="232"/>
    </location>
</feature>
<evidence type="ECO:0000313" key="7">
    <source>
        <dbReference type="EMBL" id="BBA32288.1"/>
    </source>
</evidence>
<name>A0A286P3R6_9GAMM</name>
<dbReference type="GO" id="GO:0016020">
    <property type="term" value="C:membrane"/>
    <property type="evidence" value="ECO:0007669"/>
    <property type="project" value="InterPro"/>
</dbReference>
<evidence type="ECO:0000313" key="8">
    <source>
        <dbReference type="Proteomes" id="UP000266313"/>
    </source>
</evidence>
<protein>
    <submittedName>
        <fullName evidence="7">Uncharacterized protein</fullName>
    </submittedName>
</protein>
<evidence type="ECO:0000256" key="4">
    <source>
        <dbReference type="ARBA" id="ARBA00023136"/>
    </source>
</evidence>
<evidence type="ECO:0000256" key="6">
    <source>
        <dbReference type="SAM" id="Phobius"/>
    </source>
</evidence>
<reference evidence="7 8" key="1">
    <citation type="submission" date="2016-12" db="EMBL/GenBank/DDBJ databases">
        <title>Genome sequencing of Methylocaldum marinum.</title>
        <authorList>
            <person name="Takeuchi M."/>
            <person name="Kamagata Y."/>
            <person name="Hiraoka S."/>
            <person name="Oshima K."/>
            <person name="Hattori M."/>
            <person name="Iwasaki W."/>
        </authorList>
    </citation>
    <scope>NUCLEOTIDE SEQUENCE [LARGE SCALE GENOMIC DNA]</scope>
    <source>
        <strain evidence="7 8">S8</strain>
    </source>
</reference>
<gene>
    <name evidence="7" type="ORF">sS8_0320</name>
</gene>
<dbReference type="Pfam" id="PF03699">
    <property type="entry name" value="UPF0182"/>
    <property type="match status" value="1"/>
</dbReference>
<dbReference type="InterPro" id="IPR005372">
    <property type="entry name" value="UPF0182"/>
</dbReference>
<keyword evidence="8" id="KW-1185">Reference proteome</keyword>
<feature type="transmembrane region" description="Helical" evidence="6">
    <location>
        <begin position="281"/>
        <end position="300"/>
    </location>
</feature>
<accession>A0A286P3R6</accession>
<dbReference type="Proteomes" id="UP000266313">
    <property type="component" value="Chromosome"/>
</dbReference>
<organism evidence="7 8">
    <name type="scientific">Methylocaldum marinum</name>
    <dbReference type="NCBI Taxonomy" id="1432792"/>
    <lineage>
        <taxon>Bacteria</taxon>
        <taxon>Pseudomonadati</taxon>
        <taxon>Pseudomonadota</taxon>
        <taxon>Gammaproteobacteria</taxon>
        <taxon>Methylococcales</taxon>
        <taxon>Methylococcaceae</taxon>
        <taxon>Methylocaldum</taxon>
    </lineage>
</organism>
<dbReference type="PANTHER" id="PTHR39344:SF1">
    <property type="entry name" value="UPF0182 PROTEIN SLL1060"/>
    <property type="match status" value="1"/>
</dbReference>
<dbReference type="KEGG" id="mmai:sS8_0320"/>
<feature type="transmembrane region" description="Helical" evidence="6">
    <location>
        <begin position="252"/>
        <end position="274"/>
    </location>
</feature>
<dbReference type="GO" id="GO:0005576">
    <property type="term" value="C:extracellular region"/>
    <property type="evidence" value="ECO:0007669"/>
    <property type="project" value="TreeGrafter"/>
</dbReference>
<proteinExistence type="predicted"/>
<feature type="transmembrane region" description="Helical" evidence="6">
    <location>
        <begin position="111"/>
        <end position="130"/>
    </location>
</feature>
<dbReference type="AlphaFoldDB" id="A0A286P3R6"/>
<sequence>MQNWKRLLMLIAAVIIGLATVLLASGIALTNFIVDFWWHDGLDYGGYFWLKLLYRYILSGSVTLFFFLIFFLNFWAASRYLGIDETAFSRLGHSEGNRYRRLLKLFQTGSMRVYTPLSLILAVLIAIPFYKQWDAALLFLFAPSAGIPDPVFGNDVSFYMFAYPIFTLIQRELLIASIIVSVAIALLYWIEHRLLPGERKEWPIGARIHLSGIIVITALIMAWGFMLYRFGLLYTDVHEPQFFGPGFIELRYHLPLIWLSILTLLGAVLAGLFYVHKGTGLTVLVSMILLFVASIGIRQIDIIPDLIDRFVVKPNPVKVEQAFMQNNIDATLTAYELNDIKIIDVMPALPDRDILDQTFREHLYNIPVWDPEYLDEVYQQLQGIRPYYRFPNVDIARYVINDRLEQVNLSAREVNIDKLPAEAQNWENTHLRYTHGYGAVITPAAQDGETPMKWFLRDLRMESGVGFTVEKPDIYFGEENLPYAIVPNLLSVVGISSFDEESSYNYTGSGGVPISSFFRRLLFAIYFRDRNLFFSYNIRGDSRALFHRNIIDRIKRLTPYLSLDNDPYAVVTPKRIYWIVDAYTTSSLYPVSKTTSTRFNRESEDKPFNYIRNSVKIVVDAFDGNVDYYVANPNDPIIQGYRRAFPGVFKNMSSMSPMLREQLRYPKDMFTTQMSVYARYHQTDPAQFFQQSETWDFATVNDSVMKPFYFTTYLLEGLREPENFVLINPMTPIGRSNLSVLAVAGTPAARGRTDFSKEIVLYRFSREIQVEGPSQVSALIDQDPEIARQFALWDQKGSHVLRGRIIVLPVGRSVLYVQPVYIVSTGTTRIPELQRVILSMGNIVIMDASLEKGMERLQERLRELGPQIPPTPPTEPTEPPPPRMPEIRPMT</sequence>
<keyword evidence="4 6" id="KW-0472">Membrane</keyword>
<dbReference type="EMBL" id="AP017928">
    <property type="protein sequence ID" value="BBA32288.1"/>
    <property type="molecule type" value="Genomic_DNA"/>
</dbReference>
<evidence type="ECO:0000256" key="2">
    <source>
        <dbReference type="ARBA" id="ARBA00022692"/>
    </source>
</evidence>
<dbReference type="RefSeq" id="WP_232020475.1">
    <property type="nucleotide sequence ID" value="NZ_AP017928.1"/>
</dbReference>
<keyword evidence="2 6" id="KW-0812">Transmembrane</keyword>
<evidence type="ECO:0000256" key="1">
    <source>
        <dbReference type="ARBA" id="ARBA00022475"/>
    </source>
</evidence>
<dbReference type="PANTHER" id="PTHR39344">
    <property type="entry name" value="UPF0182 PROTEIN SLL1060"/>
    <property type="match status" value="1"/>
</dbReference>
<feature type="region of interest" description="Disordered" evidence="5">
    <location>
        <begin position="860"/>
        <end position="891"/>
    </location>
</feature>
<feature type="transmembrane region" description="Helical" evidence="6">
    <location>
        <begin position="53"/>
        <end position="75"/>
    </location>
</feature>
<feature type="transmembrane region" description="Helical" evidence="6">
    <location>
        <begin position="173"/>
        <end position="190"/>
    </location>
</feature>